<dbReference type="Proteomes" id="UP000433071">
    <property type="component" value="Unassembled WGS sequence"/>
</dbReference>
<feature type="transmembrane region" description="Helical" evidence="1">
    <location>
        <begin position="83"/>
        <end position="103"/>
    </location>
</feature>
<feature type="transmembrane region" description="Helical" evidence="1">
    <location>
        <begin position="50"/>
        <end position="71"/>
    </location>
</feature>
<keyword evidence="1" id="KW-1133">Transmembrane helix</keyword>
<reference evidence="2 3" key="1">
    <citation type="submission" date="2019-11" db="EMBL/GenBank/DDBJ databases">
        <title>Agromyces kandeliae sp. nov., isolated from mangrove soil.</title>
        <authorList>
            <person name="Wang R."/>
        </authorList>
    </citation>
    <scope>NUCLEOTIDE SEQUENCE [LARGE SCALE GENOMIC DNA]</scope>
    <source>
        <strain evidence="2 3">JCM 11433</strain>
    </source>
</reference>
<evidence type="ECO:0000256" key="1">
    <source>
        <dbReference type="SAM" id="Phobius"/>
    </source>
</evidence>
<comment type="caution">
    <text evidence="2">The sequence shown here is derived from an EMBL/GenBank/DDBJ whole genome shotgun (WGS) entry which is preliminary data.</text>
</comment>
<name>A0A6I3MDZ6_9MICO</name>
<feature type="transmembrane region" description="Helical" evidence="1">
    <location>
        <begin position="123"/>
        <end position="148"/>
    </location>
</feature>
<evidence type="ECO:0000313" key="3">
    <source>
        <dbReference type="Proteomes" id="UP000433071"/>
    </source>
</evidence>
<proteinExistence type="predicted"/>
<dbReference type="EMBL" id="WMLB01000033">
    <property type="protein sequence ID" value="MTH69616.1"/>
    <property type="molecule type" value="Genomic_DNA"/>
</dbReference>
<keyword evidence="3" id="KW-1185">Reference proteome</keyword>
<keyword evidence="1" id="KW-0812">Transmembrane</keyword>
<keyword evidence="1" id="KW-0472">Membrane</keyword>
<accession>A0A6I3MDZ6</accession>
<evidence type="ECO:0000313" key="2">
    <source>
        <dbReference type="EMBL" id="MTH69616.1"/>
    </source>
</evidence>
<dbReference type="RefSeq" id="WP_155052639.1">
    <property type="nucleotide sequence ID" value="NZ_BAAAIB010000002.1"/>
</dbReference>
<dbReference type="OrthoDB" id="5124052at2"/>
<sequence length="382" mass="39347">MSTALRLTQQEVDPIGGVAAAPLVLIGSVLSVATSIALTAWHWGEVASPLAAVLGILLVAAAGAVATTSALPARAPFTVDRLWFTVALAVGGAIAEYVSTVGADRYLYDDYGPLVVGMMILSLAPFSTWIALLAAGTVAAAVLAILAVGSAGASATQASAAALVAVNSVAVLALSAAGAAYSATIVRESLAWQRHANSIALERDGGLRAGIVRSVQQGRVSVLSREVLPFLADITNSQRISVADADRARELADLLRRALKAGIESTWLDDLAASIEAARQVPITVEDPGATAGRLRSDQRPPLTALLSWLSSGGRSESIRISVAANGGGAIVSVLAIVDADGASSPTRREVERFLAVARAVGVRGELEITRENVRVEFRYDA</sequence>
<protein>
    <submittedName>
        <fullName evidence="2">Uncharacterized protein</fullName>
    </submittedName>
</protein>
<organism evidence="2 3">
    <name type="scientific">Agromyces bracchium</name>
    <dbReference type="NCBI Taxonomy" id="88376"/>
    <lineage>
        <taxon>Bacteria</taxon>
        <taxon>Bacillati</taxon>
        <taxon>Actinomycetota</taxon>
        <taxon>Actinomycetes</taxon>
        <taxon>Micrococcales</taxon>
        <taxon>Microbacteriaceae</taxon>
        <taxon>Agromyces</taxon>
    </lineage>
</organism>
<gene>
    <name evidence="2" type="ORF">GJ743_14690</name>
</gene>
<dbReference type="AlphaFoldDB" id="A0A6I3MDZ6"/>
<feature type="transmembrane region" description="Helical" evidence="1">
    <location>
        <begin position="160"/>
        <end position="181"/>
    </location>
</feature>
<feature type="transmembrane region" description="Helical" evidence="1">
    <location>
        <begin position="21"/>
        <end position="44"/>
    </location>
</feature>